<dbReference type="AlphaFoldDB" id="A0A7X3SQJ2"/>
<keyword evidence="1" id="KW-1133">Transmembrane helix</keyword>
<evidence type="ECO:0000259" key="2">
    <source>
        <dbReference type="Pfam" id="PF03779"/>
    </source>
</evidence>
<dbReference type="Pfam" id="PF03779">
    <property type="entry name" value="SPW"/>
    <property type="match status" value="1"/>
</dbReference>
<dbReference type="RefSeq" id="WP_160886785.1">
    <property type="nucleotide sequence ID" value="NZ_WURB01000018.1"/>
</dbReference>
<dbReference type="OrthoDB" id="166183at2"/>
<reference evidence="3 4" key="1">
    <citation type="submission" date="2019-12" db="EMBL/GenBank/DDBJ databases">
        <authorList>
            <person name="Yuan C.-G."/>
        </authorList>
    </citation>
    <scope>NUCLEOTIDE SEQUENCE [LARGE SCALE GENOMIC DNA]</scope>
    <source>
        <strain evidence="3 4">KCTC 23863</strain>
    </source>
</reference>
<feature type="transmembrane region" description="Helical" evidence="1">
    <location>
        <begin position="67"/>
        <end position="86"/>
    </location>
</feature>
<feature type="transmembrane region" description="Helical" evidence="1">
    <location>
        <begin position="39"/>
        <end position="60"/>
    </location>
</feature>
<evidence type="ECO:0000313" key="4">
    <source>
        <dbReference type="Proteomes" id="UP000436483"/>
    </source>
</evidence>
<evidence type="ECO:0000313" key="3">
    <source>
        <dbReference type="EMBL" id="MXQ13626.1"/>
    </source>
</evidence>
<dbReference type="Proteomes" id="UP000436483">
    <property type="component" value="Unassembled WGS sequence"/>
</dbReference>
<feature type="domain" description="SPW repeat-containing integral membrane" evidence="2">
    <location>
        <begin position="14"/>
        <end position="107"/>
    </location>
</feature>
<dbReference type="InterPro" id="IPR005530">
    <property type="entry name" value="SPW"/>
</dbReference>
<evidence type="ECO:0000256" key="1">
    <source>
        <dbReference type="SAM" id="Phobius"/>
    </source>
</evidence>
<keyword evidence="1" id="KW-0472">Membrane</keyword>
<proteinExistence type="predicted"/>
<feature type="transmembrane region" description="Helical" evidence="1">
    <location>
        <begin position="92"/>
        <end position="112"/>
    </location>
</feature>
<dbReference type="EMBL" id="WURB01000018">
    <property type="protein sequence ID" value="MXQ13626.1"/>
    <property type="molecule type" value="Genomic_DNA"/>
</dbReference>
<protein>
    <recommendedName>
        <fullName evidence="2">SPW repeat-containing integral membrane domain-containing protein</fullName>
    </recommendedName>
</protein>
<reference evidence="3 4" key="2">
    <citation type="submission" date="2020-01" db="EMBL/GenBank/DDBJ databases">
        <title>Microvirga sp. nov., an arsenate reduction bacterium isolated from Tibet hotspring sediments.</title>
        <authorList>
            <person name="Xian W.-D."/>
            <person name="Li W.-J."/>
        </authorList>
    </citation>
    <scope>NUCLEOTIDE SEQUENCE [LARGE SCALE GENOMIC DNA]</scope>
    <source>
        <strain evidence="3 4">KCTC 23863</strain>
    </source>
</reference>
<gene>
    <name evidence="3" type="ORF">GR328_19635</name>
</gene>
<accession>A0A7X3SQJ2</accession>
<sequence length="122" mass="13565">MVRLKQRSDLSAINIVNALLAAFLFFSPWLIGFKDVEPAFWNAWVCGPLIGILAITAFNALYEWEEWANAALGIWTLVAPWVLGFSHVTGAMWTHLGVGLAIAVLAAVELWLMRHDHSANFT</sequence>
<organism evidence="3 4">
    <name type="scientific">Microvirga makkahensis</name>
    <dbReference type="NCBI Taxonomy" id="1128670"/>
    <lineage>
        <taxon>Bacteria</taxon>
        <taxon>Pseudomonadati</taxon>
        <taxon>Pseudomonadota</taxon>
        <taxon>Alphaproteobacteria</taxon>
        <taxon>Hyphomicrobiales</taxon>
        <taxon>Methylobacteriaceae</taxon>
        <taxon>Microvirga</taxon>
    </lineage>
</organism>
<feature type="transmembrane region" description="Helical" evidence="1">
    <location>
        <begin position="12"/>
        <end position="33"/>
    </location>
</feature>
<keyword evidence="1" id="KW-0812">Transmembrane</keyword>
<comment type="caution">
    <text evidence="3">The sequence shown here is derived from an EMBL/GenBank/DDBJ whole genome shotgun (WGS) entry which is preliminary data.</text>
</comment>
<keyword evidence="4" id="KW-1185">Reference proteome</keyword>
<name>A0A7X3SQJ2_9HYPH</name>